<gene>
    <name evidence="1" type="ORF">L3Q82_005901</name>
</gene>
<dbReference type="Proteomes" id="UP000831701">
    <property type="component" value="Chromosome 24"/>
</dbReference>
<accession>A0ACB8V6Y6</accession>
<evidence type="ECO:0000313" key="2">
    <source>
        <dbReference type="Proteomes" id="UP000831701"/>
    </source>
</evidence>
<reference evidence="1" key="1">
    <citation type="submission" date="2022-04" db="EMBL/GenBank/DDBJ databases">
        <title>Jade perch genome.</title>
        <authorList>
            <person name="Chao B."/>
        </authorList>
    </citation>
    <scope>NUCLEOTIDE SEQUENCE</scope>
    <source>
        <strain evidence="1">CB-2022</strain>
    </source>
</reference>
<sequence>MLLSVVDEMAAGGNDQQEEAAAASADDPTQEDWSPAPKKARNESLQDMYQEILAENDIIKQATTGETASQVHAYLGKVTILKKECPLKYWKSNQMRFPALARVTRKYSTAPCTSVDSERLFSAVSHVIDEKRNRTQQMPDPPQLTPLDAKEAAASLLRAPPECDRASHPISKGVPAQPPCGGNSFRPLVSA</sequence>
<dbReference type="EMBL" id="CM041554">
    <property type="protein sequence ID" value="KAI3351362.1"/>
    <property type="molecule type" value="Genomic_DNA"/>
</dbReference>
<protein>
    <submittedName>
        <fullName evidence="1">Uncharacterized protein</fullName>
    </submittedName>
</protein>
<name>A0ACB8V6Y6_9TELE</name>
<comment type="caution">
    <text evidence="1">The sequence shown here is derived from an EMBL/GenBank/DDBJ whole genome shotgun (WGS) entry which is preliminary data.</text>
</comment>
<evidence type="ECO:0000313" key="1">
    <source>
        <dbReference type="EMBL" id="KAI3351362.1"/>
    </source>
</evidence>
<organism evidence="1 2">
    <name type="scientific">Scortum barcoo</name>
    <name type="common">barcoo grunter</name>
    <dbReference type="NCBI Taxonomy" id="214431"/>
    <lineage>
        <taxon>Eukaryota</taxon>
        <taxon>Metazoa</taxon>
        <taxon>Chordata</taxon>
        <taxon>Craniata</taxon>
        <taxon>Vertebrata</taxon>
        <taxon>Euteleostomi</taxon>
        <taxon>Actinopterygii</taxon>
        <taxon>Neopterygii</taxon>
        <taxon>Teleostei</taxon>
        <taxon>Neoteleostei</taxon>
        <taxon>Acanthomorphata</taxon>
        <taxon>Eupercaria</taxon>
        <taxon>Centrarchiformes</taxon>
        <taxon>Terapontoidei</taxon>
        <taxon>Terapontidae</taxon>
        <taxon>Scortum</taxon>
    </lineage>
</organism>
<keyword evidence="2" id="KW-1185">Reference proteome</keyword>
<proteinExistence type="predicted"/>